<accession>A0A4R6K8J6</accession>
<sequence>MAYFDDRPTASISTHVHAGPCTVLAAAVRTHEDGSPYVTLRIGESDGGAHVYLGPTELDRLINTAVQARVDLAGLTAVQVASGTAWERHDDPTVDDNPLDDDDFEYDEDDDAPIDSGSRLLYAEGWI</sequence>
<comment type="caution">
    <text evidence="2">The sequence shown here is derived from an EMBL/GenBank/DDBJ whole genome shotgun (WGS) entry which is preliminary data.</text>
</comment>
<dbReference type="AlphaFoldDB" id="A0A4R6K8J6"/>
<proteinExistence type="predicted"/>
<gene>
    <name evidence="2" type="ORF">EV643_112208</name>
</gene>
<dbReference type="Proteomes" id="UP000295388">
    <property type="component" value="Unassembled WGS sequence"/>
</dbReference>
<reference evidence="2 3" key="1">
    <citation type="submission" date="2019-03" db="EMBL/GenBank/DDBJ databases">
        <title>Genomic Encyclopedia of Type Strains, Phase III (KMG-III): the genomes of soil and plant-associated and newly described type strains.</title>
        <authorList>
            <person name="Whitman W."/>
        </authorList>
    </citation>
    <scope>NUCLEOTIDE SEQUENCE [LARGE SCALE GENOMIC DNA]</scope>
    <source>
        <strain evidence="2 3">VKM Ac-2527</strain>
    </source>
</reference>
<evidence type="ECO:0000313" key="2">
    <source>
        <dbReference type="EMBL" id="TDO45879.1"/>
    </source>
</evidence>
<evidence type="ECO:0000313" key="3">
    <source>
        <dbReference type="Proteomes" id="UP000295388"/>
    </source>
</evidence>
<protein>
    <submittedName>
        <fullName evidence="2">Uncharacterized protein</fullName>
    </submittedName>
</protein>
<dbReference type="EMBL" id="SNWQ01000012">
    <property type="protein sequence ID" value="TDO45879.1"/>
    <property type="molecule type" value="Genomic_DNA"/>
</dbReference>
<feature type="region of interest" description="Disordered" evidence="1">
    <location>
        <begin position="86"/>
        <end position="112"/>
    </location>
</feature>
<keyword evidence="3" id="KW-1185">Reference proteome</keyword>
<name>A0A4R6K8J6_9ACTN</name>
<organism evidence="2 3">
    <name type="scientific">Kribbella caucasensis</name>
    <dbReference type="NCBI Taxonomy" id="2512215"/>
    <lineage>
        <taxon>Bacteria</taxon>
        <taxon>Bacillati</taxon>
        <taxon>Actinomycetota</taxon>
        <taxon>Actinomycetes</taxon>
        <taxon>Propionibacteriales</taxon>
        <taxon>Kribbellaceae</taxon>
        <taxon>Kribbella</taxon>
    </lineage>
</organism>
<feature type="compositionally biased region" description="Acidic residues" evidence="1">
    <location>
        <begin position="93"/>
        <end position="112"/>
    </location>
</feature>
<evidence type="ECO:0000256" key="1">
    <source>
        <dbReference type="SAM" id="MobiDB-lite"/>
    </source>
</evidence>